<comment type="similarity">
    <text evidence="5 17">Belongs to the aspartokinase family.</text>
</comment>
<dbReference type="InterPro" id="IPR054352">
    <property type="entry name" value="ACT_Aspartokinase"/>
</dbReference>
<evidence type="ECO:0000256" key="12">
    <source>
        <dbReference type="ARBA" id="ARBA00022840"/>
    </source>
</evidence>
<dbReference type="GO" id="GO:0004072">
    <property type="term" value="F:aspartate kinase activity"/>
    <property type="evidence" value="ECO:0007669"/>
    <property type="project" value="UniProtKB-EC"/>
</dbReference>
<dbReference type="GO" id="GO:0009088">
    <property type="term" value="P:threonine biosynthetic process"/>
    <property type="evidence" value="ECO:0007669"/>
    <property type="project" value="UniProtKB-UniPathway"/>
</dbReference>
<dbReference type="GO" id="GO:0005829">
    <property type="term" value="C:cytosol"/>
    <property type="evidence" value="ECO:0007669"/>
    <property type="project" value="TreeGrafter"/>
</dbReference>
<reference evidence="21 22" key="1">
    <citation type="journal article" date="2019" name="Nat. Commun.">
        <title>The antimicrobial potential of Streptomyces from insect microbiomes.</title>
        <authorList>
            <person name="Chevrette M.G."/>
            <person name="Carlson C.M."/>
            <person name="Ortega H.E."/>
            <person name="Thomas C."/>
            <person name="Ananiev G.E."/>
            <person name="Barns K.J."/>
            <person name="Book A.J."/>
            <person name="Cagnazzo J."/>
            <person name="Carlos C."/>
            <person name="Flanigan W."/>
            <person name="Grubbs K.J."/>
            <person name="Horn H.A."/>
            <person name="Hoffmann F.M."/>
            <person name="Klassen J.L."/>
            <person name="Knack J.J."/>
            <person name="Lewin G.R."/>
            <person name="McDonald B.R."/>
            <person name="Muller L."/>
            <person name="Melo W.G.P."/>
            <person name="Pinto-Tomas A.A."/>
            <person name="Schmitz A."/>
            <person name="Wendt-Pienkowski E."/>
            <person name="Wildman S."/>
            <person name="Zhao M."/>
            <person name="Zhang F."/>
            <person name="Bugni T.S."/>
            <person name="Andes D.R."/>
            <person name="Pupo M.T."/>
            <person name="Currie C.R."/>
        </authorList>
    </citation>
    <scope>NUCLEOTIDE SEQUENCE [LARGE SCALE GENOMIC DNA]</scope>
    <source>
        <strain evidence="21 22">SID5840</strain>
    </source>
</reference>
<keyword evidence="9 17" id="KW-0808">Transferase</keyword>
<evidence type="ECO:0000256" key="14">
    <source>
        <dbReference type="ARBA" id="ARBA00023154"/>
    </source>
</evidence>
<dbReference type="EC" id="2.7.2.4" evidence="6 17"/>
<comment type="pathway">
    <text evidence="3 18">Amino-acid biosynthesis; L-methionine biosynthesis via de novo pathway; L-homoserine from L-aspartate: step 1/3.</text>
</comment>
<dbReference type="CDD" id="cd04913">
    <property type="entry name" value="ACT_AKii-LysC-BS-like_1"/>
    <property type="match status" value="1"/>
</dbReference>
<keyword evidence="10 16" id="KW-0547">Nucleotide-binding</keyword>
<keyword evidence="23" id="KW-1185">Reference proteome</keyword>
<evidence type="ECO:0000256" key="3">
    <source>
        <dbReference type="ARBA" id="ARBA00004986"/>
    </source>
</evidence>
<comment type="caution">
    <text evidence="21">The sequence shown here is derived from an EMBL/GenBank/DDBJ whole genome shotgun (WGS) entry which is preliminary data.</text>
</comment>
<dbReference type="Gene3D" id="3.40.1160.10">
    <property type="entry name" value="Acetylglutamate kinase-like"/>
    <property type="match status" value="1"/>
</dbReference>
<protein>
    <recommendedName>
        <fullName evidence="7 17">Aspartokinase</fullName>
        <ecNumber evidence="6 17">2.7.2.4</ecNumber>
    </recommendedName>
</protein>
<organism evidence="21 22">
    <name type="scientific">Nocardiopsis alba</name>
    <dbReference type="NCBI Taxonomy" id="53437"/>
    <lineage>
        <taxon>Bacteria</taxon>
        <taxon>Bacillati</taxon>
        <taxon>Actinomycetota</taxon>
        <taxon>Actinomycetes</taxon>
        <taxon>Streptosporangiales</taxon>
        <taxon>Nocardiopsidaceae</taxon>
        <taxon>Nocardiopsis</taxon>
    </lineage>
</organism>
<comment type="pathway">
    <text evidence="2 18">Amino-acid biosynthesis; L-lysine biosynthesis via DAP pathway; (S)-tetrahydrodipicolinate from L-aspartate: step 1/4.</text>
</comment>
<comment type="catalytic activity">
    <reaction evidence="15 17">
        <text>L-aspartate + ATP = 4-phospho-L-aspartate + ADP</text>
        <dbReference type="Rhea" id="RHEA:23776"/>
        <dbReference type="ChEBI" id="CHEBI:29991"/>
        <dbReference type="ChEBI" id="CHEBI:30616"/>
        <dbReference type="ChEBI" id="CHEBI:57535"/>
        <dbReference type="ChEBI" id="CHEBI:456216"/>
        <dbReference type="EC" id="2.7.2.4"/>
    </reaction>
</comment>
<dbReference type="InterPro" id="IPR005260">
    <property type="entry name" value="Asp_kin_monofn"/>
</dbReference>
<dbReference type="NCBIfam" id="TIGR00657">
    <property type="entry name" value="asp_kinases"/>
    <property type="match status" value="1"/>
</dbReference>
<dbReference type="Pfam" id="PF00696">
    <property type="entry name" value="AA_kinase"/>
    <property type="match status" value="1"/>
</dbReference>
<evidence type="ECO:0000256" key="13">
    <source>
        <dbReference type="ARBA" id="ARBA00022915"/>
    </source>
</evidence>
<dbReference type="PIRSF" id="PIRSF000726">
    <property type="entry name" value="Asp_kin"/>
    <property type="match status" value="1"/>
</dbReference>
<evidence type="ECO:0000259" key="19">
    <source>
        <dbReference type="PROSITE" id="PS51671"/>
    </source>
</evidence>
<dbReference type="PROSITE" id="PS51671">
    <property type="entry name" value="ACT"/>
    <property type="match status" value="2"/>
</dbReference>
<dbReference type="InterPro" id="IPR001048">
    <property type="entry name" value="Asp/Glu/Uridylate_kinase"/>
</dbReference>
<dbReference type="RefSeq" id="WP_014910675.1">
    <property type="nucleotide sequence ID" value="NZ_BAZE01000011.1"/>
</dbReference>
<evidence type="ECO:0000256" key="8">
    <source>
        <dbReference type="ARBA" id="ARBA00022605"/>
    </source>
</evidence>
<dbReference type="InterPro" id="IPR036393">
    <property type="entry name" value="AceGlu_kinase-like_sf"/>
</dbReference>
<dbReference type="FunFam" id="3.40.1160.10:FF:000002">
    <property type="entry name" value="Aspartokinase"/>
    <property type="match status" value="1"/>
</dbReference>
<evidence type="ECO:0000256" key="2">
    <source>
        <dbReference type="ARBA" id="ARBA00004766"/>
    </source>
</evidence>
<dbReference type="NCBIfam" id="NF005154">
    <property type="entry name" value="PRK06635.1-2"/>
    <property type="match status" value="1"/>
</dbReference>
<dbReference type="CDD" id="cd04923">
    <property type="entry name" value="ACT_AK-LysC-DapG-like_2"/>
    <property type="match status" value="1"/>
</dbReference>
<proteinExistence type="inferred from homology"/>
<dbReference type="AlphaFoldDB" id="A0A7K2ISK2"/>
<comment type="pathway">
    <text evidence="4 18">Amino-acid biosynthesis; L-threonine biosynthesis; L-threonine from L-aspartate: step 1/5.</text>
</comment>
<gene>
    <name evidence="21" type="ORF">GTW20_11905</name>
    <name evidence="20" type="ORF">VSQ78_14560</name>
</gene>
<dbReference type="PROSITE" id="PS00324">
    <property type="entry name" value="ASPARTOKINASE"/>
    <property type="match status" value="1"/>
</dbReference>
<dbReference type="NCBIfam" id="NF005155">
    <property type="entry name" value="PRK06635.1-4"/>
    <property type="match status" value="1"/>
</dbReference>
<keyword evidence="11 17" id="KW-0418">Kinase</keyword>
<evidence type="ECO:0000256" key="9">
    <source>
        <dbReference type="ARBA" id="ARBA00022679"/>
    </source>
</evidence>
<dbReference type="UniPathway" id="UPA00034">
    <property type="reaction ID" value="UER00015"/>
</dbReference>
<comment type="function">
    <text evidence="1">Catalyzes the phosphorylation of the beta-carboxyl group of aspartic acid with ATP to yield 4-phospho-L-aspartate, which is involved in the branched biosynthetic pathway leading to the biosynthesis of amino acids lysine, threonine, isoleucine and methionine.</text>
</comment>
<dbReference type="InterPro" id="IPR002912">
    <property type="entry name" value="ACT_dom"/>
</dbReference>
<dbReference type="UniPathway" id="UPA00051">
    <property type="reaction ID" value="UER00462"/>
</dbReference>
<dbReference type="EMBL" id="JAYMRS010000004">
    <property type="protein sequence ID" value="MFB8768929.1"/>
    <property type="molecule type" value="Genomic_DNA"/>
</dbReference>
<dbReference type="InterPro" id="IPR018042">
    <property type="entry name" value="Aspartate_kinase_CS"/>
</dbReference>
<name>A0A7K2ISK2_9ACTN</name>
<dbReference type="PANTHER" id="PTHR21499:SF3">
    <property type="entry name" value="ASPARTOKINASE"/>
    <property type="match status" value="1"/>
</dbReference>
<keyword evidence="13" id="KW-0220">Diaminopimelate biosynthesis</keyword>
<evidence type="ECO:0000256" key="6">
    <source>
        <dbReference type="ARBA" id="ARBA00013059"/>
    </source>
</evidence>
<feature type="domain" description="ACT" evidence="19">
    <location>
        <begin position="350"/>
        <end position="423"/>
    </location>
</feature>
<dbReference type="EMBL" id="WWHY01000001">
    <property type="protein sequence ID" value="MYR32949.1"/>
    <property type="molecule type" value="Genomic_DNA"/>
</dbReference>
<dbReference type="InterPro" id="IPR045865">
    <property type="entry name" value="ACT-like_dom_sf"/>
</dbReference>
<feature type="binding site" evidence="16">
    <location>
        <position position="185"/>
    </location>
    <ligand>
        <name>ATP</name>
        <dbReference type="ChEBI" id="CHEBI:30616"/>
    </ligand>
</feature>
<accession>A0A7K2ISK2</accession>
<dbReference type="FunFam" id="3.30.2130.10:FF:000002">
    <property type="entry name" value="Aspartokinase"/>
    <property type="match status" value="1"/>
</dbReference>
<dbReference type="OMA" id="DNINIMM"/>
<feature type="binding site" evidence="16">
    <location>
        <begin position="7"/>
        <end position="10"/>
    </location>
    <ligand>
        <name>ATP</name>
        <dbReference type="ChEBI" id="CHEBI:30616"/>
    </ligand>
</feature>
<dbReference type="SUPFAM" id="SSF55021">
    <property type="entry name" value="ACT-like"/>
    <property type="match status" value="2"/>
</dbReference>
<evidence type="ECO:0000313" key="22">
    <source>
        <dbReference type="Proteomes" id="UP000467124"/>
    </source>
</evidence>
<dbReference type="Proteomes" id="UP001585053">
    <property type="component" value="Unassembled WGS sequence"/>
</dbReference>
<dbReference type="GO" id="GO:0009089">
    <property type="term" value="P:lysine biosynthetic process via diaminopimelate"/>
    <property type="evidence" value="ECO:0007669"/>
    <property type="project" value="UniProtKB-UniPathway"/>
</dbReference>
<evidence type="ECO:0000313" key="23">
    <source>
        <dbReference type="Proteomes" id="UP001585053"/>
    </source>
</evidence>
<dbReference type="NCBIfam" id="TIGR00656">
    <property type="entry name" value="asp_kin_monofn"/>
    <property type="match status" value="1"/>
</dbReference>
<feature type="binding site" evidence="16">
    <location>
        <position position="47"/>
    </location>
    <ligand>
        <name>substrate</name>
    </ligand>
</feature>
<reference evidence="20 23" key="2">
    <citation type="submission" date="2024-01" db="EMBL/GenBank/DDBJ databases">
        <title>Genome mining of biosynthetic gene clusters to explore secondary metabolites of Streptomyces sp.</title>
        <authorList>
            <person name="Baig A."/>
            <person name="Ajitkumar Shintre N."/>
            <person name="Kumar H."/>
            <person name="Anbarasu A."/>
            <person name="Ramaiah S."/>
        </authorList>
    </citation>
    <scope>NUCLEOTIDE SEQUENCE [LARGE SCALE GENOMIC DNA]</scope>
    <source>
        <strain evidence="20 23">A01</strain>
    </source>
</reference>
<evidence type="ECO:0000313" key="21">
    <source>
        <dbReference type="EMBL" id="MYR32949.1"/>
    </source>
</evidence>
<dbReference type="Pfam" id="PF22468">
    <property type="entry name" value="ACT_9"/>
    <property type="match status" value="2"/>
</dbReference>
<keyword evidence="8 18" id="KW-0028">Amino-acid biosynthesis</keyword>
<evidence type="ECO:0000256" key="18">
    <source>
        <dbReference type="RuleBase" id="RU004249"/>
    </source>
</evidence>
<dbReference type="UniPathway" id="UPA00050">
    <property type="reaction ID" value="UER00461"/>
</dbReference>
<feature type="domain" description="ACT" evidence="19">
    <location>
        <begin position="268"/>
        <end position="344"/>
    </location>
</feature>
<dbReference type="PANTHER" id="PTHR21499">
    <property type="entry name" value="ASPARTATE KINASE"/>
    <property type="match status" value="1"/>
</dbReference>
<dbReference type="InterPro" id="IPR041740">
    <property type="entry name" value="AKii-LysC-BS"/>
</dbReference>
<evidence type="ECO:0000256" key="7">
    <source>
        <dbReference type="ARBA" id="ARBA00016273"/>
    </source>
</evidence>
<evidence type="ECO:0000256" key="17">
    <source>
        <dbReference type="RuleBase" id="RU003448"/>
    </source>
</evidence>
<dbReference type="GO" id="GO:0019877">
    <property type="term" value="P:diaminopimelate biosynthetic process"/>
    <property type="evidence" value="ECO:0007669"/>
    <property type="project" value="UniProtKB-KW"/>
</dbReference>
<evidence type="ECO:0000313" key="20">
    <source>
        <dbReference type="EMBL" id="MFB8768929.1"/>
    </source>
</evidence>
<keyword evidence="12 16" id="KW-0067">ATP-binding</keyword>
<evidence type="ECO:0000256" key="4">
    <source>
        <dbReference type="ARBA" id="ARBA00005139"/>
    </source>
</evidence>
<dbReference type="SUPFAM" id="SSF53633">
    <property type="entry name" value="Carbamate kinase-like"/>
    <property type="match status" value="1"/>
</dbReference>
<evidence type="ECO:0000256" key="16">
    <source>
        <dbReference type="PIRSR" id="PIRSR000726-1"/>
    </source>
</evidence>
<dbReference type="Proteomes" id="UP000467124">
    <property type="component" value="Unassembled WGS sequence"/>
</dbReference>
<evidence type="ECO:0000256" key="11">
    <source>
        <dbReference type="ARBA" id="ARBA00022777"/>
    </source>
</evidence>
<dbReference type="Gene3D" id="3.30.70.260">
    <property type="match status" value="2"/>
</dbReference>
<dbReference type="GO" id="GO:0009090">
    <property type="term" value="P:homoserine biosynthetic process"/>
    <property type="evidence" value="ECO:0007669"/>
    <property type="project" value="TreeGrafter"/>
</dbReference>
<dbReference type="InterPro" id="IPR001341">
    <property type="entry name" value="Asp_kinase"/>
</dbReference>
<dbReference type="CDD" id="cd04261">
    <property type="entry name" value="AAK_AKii-LysC-BS"/>
    <property type="match status" value="1"/>
</dbReference>
<evidence type="ECO:0000256" key="15">
    <source>
        <dbReference type="ARBA" id="ARBA00047872"/>
    </source>
</evidence>
<keyword evidence="14" id="KW-0457">Lysine biosynthesis</keyword>
<evidence type="ECO:0000256" key="5">
    <source>
        <dbReference type="ARBA" id="ARBA00010122"/>
    </source>
</evidence>
<dbReference type="NCBIfam" id="NF005153">
    <property type="entry name" value="PRK06635.1-1"/>
    <property type="match status" value="1"/>
</dbReference>
<sequence length="423" mass="44972">MALIVQKYGGSSVADAEAIKRVAQRIVAQKKAGHDVVVVVSAMGDTTDELLDLAEKVSPMPPARELDMLVTAGERMSMALVAMAIENLGYEARSFTGSQAGVITTSLHGNAKIIDVTPGRIQEAISEGSICIVAGFQGVSQDTKDITSLGRGGSDTTAVALAGALNADACEIYSDVDGVFTADPRVVPTARRIPQVSYEEMLEMAASGTKILHLRCVEYARQYNIPLHVRSSFSQKTGTWIVSEVEESEGMEQPIISGVSHDRSEAKITVVGVPDKVGEAATIFKALADAEINIDMIVQNVSAVSTSRTDISFTVPKDFGKQAVSALKKVEEQVGYDSLRYDDKIGKVSLIGAGMRSYPGVTARFFDAIATSGTNVEMISTSEIRISVIVEEDQVDAAVQAAHSEFQLDADQVEAVVYGGTGR</sequence>
<evidence type="ECO:0000256" key="1">
    <source>
        <dbReference type="ARBA" id="ARBA00002843"/>
    </source>
</evidence>
<evidence type="ECO:0000256" key="10">
    <source>
        <dbReference type="ARBA" id="ARBA00022741"/>
    </source>
</evidence>
<feature type="binding site" evidence="16">
    <location>
        <position position="74"/>
    </location>
    <ligand>
        <name>substrate</name>
    </ligand>
</feature>
<dbReference type="GO" id="GO:0005524">
    <property type="term" value="F:ATP binding"/>
    <property type="evidence" value="ECO:0007669"/>
    <property type="project" value="UniProtKB-KW"/>
</dbReference>
<dbReference type="GeneID" id="91393234"/>